<keyword evidence="1" id="KW-0812">Transmembrane</keyword>
<keyword evidence="1" id="KW-0472">Membrane</keyword>
<keyword evidence="1" id="KW-1133">Transmembrane helix</keyword>
<dbReference type="Pfam" id="PF13231">
    <property type="entry name" value="PMT_2"/>
    <property type="match status" value="1"/>
</dbReference>
<feature type="transmembrane region" description="Helical" evidence="1">
    <location>
        <begin position="20"/>
        <end position="39"/>
    </location>
</feature>
<evidence type="ECO:0000259" key="2">
    <source>
        <dbReference type="Pfam" id="PF13231"/>
    </source>
</evidence>
<proteinExistence type="predicted"/>
<gene>
    <name evidence="3" type="ORF">DSM1535_0447</name>
</gene>
<feature type="transmembrane region" description="Helical" evidence="1">
    <location>
        <begin position="89"/>
        <end position="113"/>
    </location>
</feature>
<dbReference type="AlphaFoldDB" id="A0A090I1U2"/>
<dbReference type="KEGG" id="mfi:DSM1535_0447"/>
<feature type="transmembrane region" description="Helical" evidence="1">
    <location>
        <begin position="265"/>
        <end position="296"/>
    </location>
</feature>
<feature type="transmembrane region" description="Helical" evidence="1">
    <location>
        <begin position="146"/>
        <end position="163"/>
    </location>
</feature>
<protein>
    <recommendedName>
        <fullName evidence="2">Glycosyltransferase RgtA/B/C/D-like domain-containing protein</fullName>
    </recommendedName>
</protein>
<evidence type="ECO:0000313" key="3">
    <source>
        <dbReference type="EMBL" id="CEA12809.1"/>
    </source>
</evidence>
<sequence length="340" mass="38806">MYDGGFVVNLDNSKFIHPSNILGLLFLTLMVGCITYCCFRVHSDIGPIWDTYDLLANAAFYAGNDIGYYDPLRPPLMSILGSLYLEKTLITWPIMCIDGLIFVFGSIGLYLLFKLRFDVFSSLLGTLLFVTYPIVLTFATEGLTDIPSVCIAIWGLLFTVLAVKKNTRMFYIAFPLLTLAFFTRYSTALFIFPVSLYILINRDTFKPWKDIFVGVGISIMIPFLIFHLYQVELGNTFISLANFFKTSSISSETASSMILSYNPDILYYFKLMLFATWFEGMALILVIILGLILFLIRGFKLNKQKKSSKQFLKDKWAQSVLTKKKIVFGSVHLNNFWFDL</sequence>
<feature type="transmembrane region" description="Helical" evidence="1">
    <location>
        <begin position="169"/>
        <end position="199"/>
    </location>
</feature>
<dbReference type="EMBL" id="LN515531">
    <property type="protein sequence ID" value="CEA12809.1"/>
    <property type="molecule type" value="Genomic_DNA"/>
</dbReference>
<feature type="transmembrane region" description="Helical" evidence="1">
    <location>
        <begin position="211"/>
        <end position="229"/>
    </location>
</feature>
<name>A0A090I1U2_METFO</name>
<feature type="domain" description="Glycosyltransferase RgtA/B/C/D-like" evidence="2">
    <location>
        <begin position="91"/>
        <end position="225"/>
    </location>
</feature>
<evidence type="ECO:0000256" key="1">
    <source>
        <dbReference type="SAM" id="Phobius"/>
    </source>
</evidence>
<dbReference type="InterPro" id="IPR038731">
    <property type="entry name" value="RgtA/B/C-like"/>
</dbReference>
<feature type="transmembrane region" description="Helical" evidence="1">
    <location>
        <begin position="119"/>
        <end position="139"/>
    </location>
</feature>
<organism evidence="3">
    <name type="scientific">Methanobacterium formicicum</name>
    <dbReference type="NCBI Taxonomy" id="2162"/>
    <lineage>
        <taxon>Archaea</taxon>
        <taxon>Methanobacteriati</taxon>
        <taxon>Methanobacteriota</taxon>
        <taxon>Methanomada group</taxon>
        <taxon>Methanobacteria</taxon>
        <taxon>Methanobacteriales</taxon>
        <taxon>Methanobacteriaceae</taxon>
        <taxon>Methanobacterium</taxon>
    </lineage>
</organism>
<accession>A0A090I1U2</accession>
<reference evidence="3" key="1">
    <citation type="submission" date="2014-08" db="EMBL/GenBank/DDBJ databases">
        <authorList>
            <person name="Wibberg D."/>
        </authorList>
    </citation>
    <scope>NUCLEOTIDE SEQUENCE</scope>
</reference>
<dbReference type="PATRIC" id="fig|2162.9.peg.465"/>